<dbReference type="OrthoDB" id="7270391at2"/>
<sequence length="221" mass="25257">MIRSGVLARYRRLRQISKEQHAAVLDIIAHDVLLDWARRLDLTEGKAVVLENDNELTLPEDLAIYLPRLGRSHPLDRYARVARFTSDSDEAIVLAAMRRACFSLWRIERRHPVTGLILRDLLRDKETWLIDEAMEKNAPLGMEMAARLLQPESFAMTARIIVPLLPDLMTRTELMEEVFTRAPALTRLQGDTLAGDPRFAIGVYRAAVATGAMDRVRFKRK</sequence>
<evidence type="ECO:0000313" key="2">
    <source>
        <dbReference type="Proteomes" id="UP000325255"/>
    </source>
</evidence>
<reference evidence="1 2" key="1">
    <citation type="submission" date="2019-09" db="EMBL/GenBank/DDBJ databases">
        <title>Genome sequence of Rhodovastum atsumiense, a diverse member of the Acetobacteraceae family of non-sulfur purple photosynthetic bacteria.</title>
        <authorList>
            <person name="Meyer T."/>
            <person name="Kyndt J."/>
        </authorList>
    </citation>
    <scope>NUCLEOTIDE SEQUENCE [LARGE SCALE GENOMIC DNA]</scope>
    <source>
        <strain evidence="1 2">DSM 21279</strain>
    </source>
</reference>
<dbReference type="AlphaFoldDB" id="A0A5M6II60"/>
<protein>
    <submittedName>
        <fullName evidence="1">Uncharacterized protein</fullName>
    </submittedName>
</protein>
<dbReference type="RefSeq" id="WP_150045835.1">
    <property type="nucleotide sequence ID" value="NZ_OW485601.1"/>
</dbReference>
<name>A0A5M6II60_9PROT</name>
<proteinExistence type="predicted"/>
<accession>A0A5M6II60</accession>
<comment type="caution">
    <text evidence="1">The sequence shown here is derived from an EMBL/GenBank/DDBJ whole genome shotgun (WGS) entry which is preliminary data.</text>
</comment>
<dbReference type="Pfam" id="PF25948">
    <property type="entry name" value="DUF7986"/>
    <property type="match status" value="1"/>
</dbReference>
<dbReference type="EMBL" id="VWPK01000139">
    <property type="protein sequence ID" value="KAA5607894.1"/>
    <property type="molecule type" value="Genomic_DNA"/>
</dbReference>
<organism evidence="1 2">
    <name type="scientific">Rhodovastum atsumiense</name>
    <dbReference type="NCBI Taxonomy" id="504468"/>
    <lineage>
        <taxon>Bacteria</taxon>
        <taxon>Pseudomonadati</taxon>
        <taxon>Pseudomonadota</taxon>
        <taxon>Alphaproteobacteria</taxon>
        <taxon>Acetobacterales</taxon>
        <taxon>Acetobacteraceae</taxon>
        <taxon>Rhodovastum</taxon>
    </lineage>
</organism>
<dbReference type="Proteomes" id="UP000325255">
    <property type="component" value="Unassembled WGS sequence"/>
</dbReference>
<keyword evidence="2" id="KW-1185">Reference proteome</keyword>
<evidence type="ECO:0000313" key="1">
    <source>
        <dbReference type="EMBL" id="KAA5607894.1"/>
    </source>
</evidence>
<gene>
    <name evidence="1" type="ORF">F1189_31660</name>
</gene>
<dbReference type="InterPro" id="IPR058292">
    <property type="entry name" value="DUF7986"/>
</dbReference>